<comment type="caution">
    <text evidence="4">The sequence shown here is derived from an EMBL/GenBank/DDBJ whole genome shotgun (WGS) entry which is preliminary data.</text>
</comment>
<dbReference type="FunFam" id="3.90.640.10:FF:000010">
    <property type="entry name" value="heat shock 70 kDa protein 14"/>
    <property type="match status" value="1"/>
</dbReference>
<keyword evidence="3" id="KW-0067">ATP-binding</keyword>
<dbReference type="GO" id="GO:0140662">
    <property type="term" value="F:ATP-dependent protein folding chaperone"/>
    <property type="evidence" value="ECO:0007669"/>
    <property type="project" value="InterPro"/>
</dbReference>
<dbReference type="OrthoDB" id="29851at2759"/>
<dbReference type="PANTHER" id="PTHR45639">
    <property type="entry name" value="HSC70CB, ISOFORM G-RELATED"/>
    <property type="match status" value="1"/>
</dbReference>
<evidence type="ECO:0000256" key="3">
    <source>
        <dbReference type="ARBA" id="ARBA00022840"/>
    </source>
</evidence>
<dbReference type="Proteomes" id="UP000193685">
    <property type="component" value="Unassembled WGS sequence"/>
</dbReference>
<organism evidence="4 5">
    <name type="scientific">Protomyces lactucae-debilis</name>
    <dbReference type="NCBI Taxonomy" id="2754530"/>
    <lineage>
        <taxon>Eukaryota</taxon>
        <taxon>Fungi</taxon>
        <taxon>Dikarya</taxon>
        <taxon>Ascomycota</taxon>
        <taxon>Taphrinomycotina</taxon>
        <taxon>Taphrinomycetes</taxon>
        <taxon>Taphrinales</taxon>
        <taxon>Protomycetaceae</taxon>
        <taxon>Protomyces</taxon>
    </lineage>
</organism>
<dbReference type="AlphaFoldDB" id="A0A1Y2FKB5"/>
<keyword evidence="4" id="KW-0346">Stress response</keyword>
<feature type="non-terminal residue" evidence="4">
    <location>
        <position position="464"/>
    </location>
</feature>
<dbReference type="PANTHER" id="PTHR45639:SF32">
    <property type="entry name" value="HEAT SHOCK PROTEIN PDR13"/>
    <property type="match status" value="1"/>
</dbReference>
<evidence type="ECO:0000256" key="2">
    <source>
        <dbReference type="ARBA" id="ARBA00022741"/>
    </source>
</evidence>
<name>A0A1Y2FKB5_PROLT</name>
<dbReference type="OMA" id="DQVLMDH"/>
<dbReference type="GO" id="GO:0005524">
    <property type="term" value="F:ATP binding"/>
    <property type="evidence" value="ECO:0007669"/>
    <property type="project" value="UniProtKB-KW"/>
</dbReference>
<dbReference type="GO" id="GO:0005634">
    <property type="term" value="C:nucleus"/>
    <property type="evidence" value="ECO:0007669"/>
    <property type="project" value="TreeGrafter"/>
</dbReference>
<reference evidence="4 5" key="1">
    <citation type="submission" date="2016-07" db="EMBL/GenBank/DDBJ databases">
        <title>Pervasive Adenine N6-methylation of Active Genes in Fungi.</title>
        <authorList>
            <consortium name="DOE Joint Genome Institute"/>
            <person name="Mondo S.J."/>
            <person name="Dannebaum R.O."/>
            <person name="Kuo R.C."/>
            <person name="Labutti K."/>
            <person name="Haridas S."/>
            <person name="Kuo A."/>
            <person name="Salamov A."/>
            <person name="Ahrendt S.R."/>
            <person name="Lipzen A."/>
            <person name="Sullivan W."/>
            <person name="Andreopoulos W.B."/>
            <person name="Clum A."/>
            <person name="Lindquist E."/>
            <person name="Daum C."/>
            <person name="Ramamoorthy G.K."/>
            <person name="Gryganskyi A."/>
            <person name="Culley D."/>
            <person name="Magnuson J.K."/>
            <person name="James T.Y."/>
            <person name="O'Malley M.A."/>
            <person name="Stajich J.E."/>
            <person name="Spatafora J.W."/>
            <person name="Visel A."/>
            <person name="Grigoriev I.V."/>
        </authorList>
    </citation>
    <scope>NUCLEOTIDE SEQUENCE [LARGE SCALE GENOMIC DNA]</scope>
    <source>
        <strain evidence="4 5">12-1054</strain>
    </source>
</reference>
<dbReference type="InterPro" id="IPR013126">
    <property type="entry name" value="Hsp_70_fam"/>
</dbReference>
<dbReference type="Gene3D" id="3.90.640.10">
    <property type="entry name" value="Actin, Chain A, domain 4"/>
    <property type="match status" value="1"/>
</dbReference>
<dbReference type="GeneID" id="63783912"/>
<evidence type="ECO:0000313" key="4">
    <source>
        <dbReference type="EMBL" id="ORY84423.1"/>
    </source>
</evidence>
<keyword evidence="2" id="KW-0547">Nucleotide-binding</keyword>
<dbReference type="PRINTS" id="PR00301">
    <property type="entry name" value="HEATSHOCK70"/>
</dbReference>
<sequence length="464" mass="49502">VIGISFGNTTSAIAYTNREGKAECIANEEGNRAIPSALAYVGGDEYHGDQAYAQLVRNPTNTILAFRDFIGKPFAKVDPTPCHLSAHPIEKDGFAAFSVSHVVDGQPAKAEVLTVSQVAARHLSKVRDSAADFLGKQIAGAVVTVPTDFSPEQRAALEQIGKDAKLPILQLIHEPVSVVQAYAALDLASGKESQDRTIVVADVGATRSDVSVISCRGGLYTLLATAHDESLGGRLLDDVLVEHFRKEFLKKHKVDIAGNTRALAKMRQQCETTKKTLSASSTATVSVESLADGLDFHSNINRIRYETLGRPVFSQVADLVLAAIKKANLETFDVAEVILAGGTTNTPKLAHNIAELFPESSDIRSPATSNTSLNPAELACLGAAVQASLIADYEQEDVQENTHPVITTVPHLAAAVGVKTADGFVTVLEQYTPLPSRRTVTVPFAKSLEICEGKAGIKEVEIEE</sequence>
<dbReference type="Pfam" id="PF00012">
    <property type="entry name" value="HSP70"/>
    <property type="match status" value="1"/>
</dbReference>
<keyword evidence="5" id="KW-1185">Reference proteome</keyword>
<proteinExistence type="inferred from homology"/>
<dbReference type="RefSeq" id="XP_040726441.1">
    <property type="nucleotide sequence ID" value="XM_040867313.1"/>
</dbReference>
<dbReference type="Gene3D" id="3.30.30.30">
    <property type="match status" value="1"/>
</dbReference>
<accession>A0A1Y2FKB5</accession>
<evidence type="ECO:0000313" key="5">
    <source>
        <dbReference type="Proteomes" id="UP000193685"/>
    </source>
</evidence>
<protein>
    <submittedName>
        <fullName evidence="4">Heat shock protein 70 family</fullName>
    </submittedName>
</protein>
<dbReference type="GO" id="GO:0005829">
    <property type="term" value="C:cytosol"/>
    <property type="evidence" value="ECO:0007669"/>
    <property type="project" value="TreeGrafter"/>
</dbReference>
<dbReference type="EMBL" id="MCFI01000006">
    <property type="protein sequence ID" value="ORY84423.1"/>
    <property type="molecule type" value="Genomic_DNA"/>
</dbReference>
<dbReference type="SUPFAM" id="SSF53067">
    <property type="entry name" value="Actin-like ATPase domain"/>
    <property type="match status" value="2"/>
</dbReference>
<comment type="similarity">
    <text evidence="1">Belongs to the heat shock protein 70 family.</text>
</comment>
<gene>
    <name evidence="4" type="ORF">BCR37DRAFT_338880</name>
</gene>
<dbReference type="Gene3D" id="3.30.420.40">
    <property type="match status" value="2"/>
</dbReference>
<evidence type="ECO:0000256" key="1">
    <source>
        <dbReference type="ARBA" id="ARBA00007381"/>
    </source>
</evidence>
<dbReference type="STRING" id="56484.A0A1Y2FKB5"/>
<dbReference type="InterPro" id="IPR043129">
    <property type="entry name" value="ATPase_NBD"/>
</dbReference>
<feature type="non-terminal residue" evidence="4">
    <location>
        <position position="1"/>
    </location>
</feature>